<dbReference type="InterPro" id="IPR043502">
    <property type="entry name" value="DNA/RNA_pol_sf"/>
</dbReference>
<dbReference type="GO" id="GO:0019083">
    <property type="term" value="P:viral transcription"/>
    <property type="evidence" value="ECO:0007669"/>
    <property type="project" value="UniProtKB-KW"/>
</dbReference>
<name>A0A1L7DS98_9CAUD</name>
<dbReference type="InterPro" id="IPR002092">
    <property type="entry name" value="DNA-dir_Rpol_phage-type"/>
</dbReference>
<dbReference type="EMBL" id="KY117485">
    <property type="protein sequence ID" value="APU03175.1"/>
    <property type="molecule type" value="Genomic_DNA"/>
</dbReference>
<protein>
    <recommendedName>
        <fullName evidence="2 9">DNA-directed RNA polymerase</fullName>
        <ecNumber evidence="2 9">2.7.7.6</ecNumber>
    </recommendedName>
</protein>
<dbReference type="PANTHER" id="PTHR10102">
    <property type="entry name" value="DNA-DIRECTED RNA POLYMERASE, MITOCHONDRIAL"/>
    <property type="match status" value="1"/>
</dbReference>
<dbReference type="Gene3D" id="1.10.287.280">
    <property type="match status" value="1"/>
</dbReference>
<keyword evidence="6 9" id="KW-0804">Transcription</keyword>
<dbReference type="InterPro" id="IPR029262">
    <property type="entry name" value="RPOL_N"/>
</dbReference>
<keyword evidence="12" id="KW-1185">Reference proteome</keyword>
<dbReference type="InterPro" id="IPR046950">
    <property type="entry name" value="DNA-dir_Rpol_C_phage-type"/>
</dbReference>
<comment type="catalytic activity">
    <reaction evidence="8 9">
        <text>RNA(n) + a ribonucleoside 5'-triphosphate = RNA(n+1) + diphosphate</text>
        <dbReference type="Rhea" id="RHEA:21248"/>
        <dbReference type="Rhea" id="RHEA-COMP:14527"/>
        <dbReference type="Rhea" id="RHEA-COMP:17342"/>
        <dbReference type="ChEBI" id="CHEBI:33019"/>
        <dbReference type="ChEBI" id="CHEBI:61557"/>
        <dbReference type="ChEBI" id="CHEBI:140395"/>
        <dbReference type="EC" id="2.7.7.6"/>
    </reaction>
</comment>
<dbReference type="PROSITE" id="PS00900">
    <property type="entry name" value="RNA_POL_PHAGE_1"/>
    <property type="match status" value="1"/>
</dbReference>
<evidence type="ECO:0000313" key="12">
    <source>
        <dbReference type="Proteomes" id="UP000221958"/>
    </source>
</evidence>
<evidence type="ECO:0000313" key="11">
    <source>
        <dbReference type="EMBL" id="APU03175.1"/>
    </source>
</evidence>
<evidence type="ECO:0000256" key="1">
    <source>
        <dbReference type="ARBA" id="ARBA00009493"/>
    </source>
</evidence>
<keyword evidence="5 9" id="KW-0548">Nucleotidyltransferase</keyword>
<sequence length="810" mass="91357">MTPDEQLKYELSCDASAATERLNALRESALSGDADAPRAQKLTGAMFDQVRILIAEASDVKTRGTGGAYKAWMRRLGPDKAALIAIRECIHLCTTKFSGKLTAVTAQRLTSSVGRLYETEVRIMEAEEVNPMYMDRIHEQVKHNASKNVDHLRRLYNVAYDRVMKGELDSQLSDSECSQIGKFGVDACWQAGLIRKIDNDTTRMSLYVLDEEVAQYLLDYEAKDVYNIVDRGSGAMMCEPQPWTNLNDGGYMSVRRKQAFPLMQLYKVRRKERARIRQEFTAEKMPTVFECANYLQSIAYTVHQPTLEAIQRMWQAGGGSMGVPTREMPQKPPFPFPETWEKATATEEELAGFKAWKLSATEYYTSLKSWRGHTQEIAGFMKMARRATGPIWFPVMFDTRGRWYYNGTPNPQGSDIAKAMLHFAKRKPLGQRGLFWLKVHIANSLGYDKVRMTERAAYTESIWKRLEAALDAPEDNVEVWGTDAPWCAYAAAWELRAALQCRHPELYETGIPVHMDATCSGLQHFSAMLRDPVGGQYVNLFDAGGTEKQDIYRRVAGNAVEAMAADEQSTARDFWREVGISRSDAKKPVMTYVYGATLRGTSEYLEQVALSARQDNSAEKGERNCDIAAYGAKALFSGIEATVPAAASAMRWLREVCRTTPKGSRMEWTAPTGFKVQHDYQQVDEVRVKINACGVSRIMFFEKLDDTNPGKMQNAIAPNFVHALDASHLTFTALEMKRRGLEFVGIHDSYGTHPCDVDTLHSVLRDEFVKMYENNDVLLDFLWEVGGTGEPPKKGSLDLQKVKSSEFFFC</sequence>
<evidence type="ECO:0000256" key="2">
    <source>
        <dbReference type="ARBA" id="ARBA00012418"/>
    </source>
</evidence>
<keyword evidence="3 9" id="KW-0240">DNA-directed RNA polymerase</keyword>
<proteinExistence type="inferred from homology"/>
<organism evidence="11 12">
    <name type="scientific">Ralstonia phage phiAp1</name>
    <dbReference type="NCBI Taxonomy" id="2783867"/>
    <lineage>
        <taxon>Viruses</taxon>
        <taxon>Duplodnaviria</taxon>
        <taxon>Heunggongvirae</taxon>
        <taxon>Uroviricota</taxon>
        <taxon>Caudoviricetes</taxon>
        <taxon>Autographivirales</taxon>
        <taxon>Autoscriptoviridae</taxon>
        <taxon>Ayakvirus</taxon>
        <taxon>Ayakvirus Ap1</taxon>
    </lineage>
</organism>
<dbReference type="EC" id="2.7.7.6" evidence="2 9"/>
<evidence type="ECO:0000256" key="8">
    <source>
        <dbReference type="ARBA" id="ARBA00048552"/>
    </source>
</evidence>
<keyword evidence="4 9" id="KW-0808">Transferase</keyword>
<dbReference type="GO" id="GO:0003677">
    <property type="term" value="F:DNA binding"/>
    <property type="evidence" value="ECO:0007669"/>
    <property type="project" value="InterPro"/>
</dbReference>
<dbReference type="GO" id="GO:0006351">
    <property type="term" value="P:DNA-templated transcription"/>
    <property type="evidence" value="ECO:0007669"/>
    <property type="project" value="InterPro"/>
</dbReference>
<dbReference type="SMART" id="SM01311">
    <property type="entry name" value="RPOL_N"/>
    <property type="match status" value="1"/>
</dbReference>
<dbReference type="Proteomes" id="UP000221958">
    <property type="component" value="Segment"/>
</dbReference>
<feature type="domain" description="DNA-directed RNA polymerase N-terminal" evidence="10">
    <location>
        <begin position="4"/>
        <end position="297"/>
    </location>
</feature>
<dbReference type="PANTHER" id="PTHR10102:SF0">
    <property type="entry name" value="DNA-DIRECTED RNA POLYMERASE, MITOCHONDRIAL"/>
    <property type="match status" value="1"/>
</dbReference>
<dbReference type="Gene3D" id="1.10.1320.10">
    <property type="entry name" value="DNA-directed RNA polymerase, N-terminal domain"/>
    <property type="match status" value="1"/>
</dbReference>
<comment type="function">
    <text evidence="9">DNA-dependent RNA polymerase catalyzes the transcription of DNA into RNA using the four ribonucleoside triphosphates as substrates.</text>
</comment>
<dbReference type="InterPro" id="IPR037159">
    <property type="entry name" value="RNA_POL_N_sf"/>
</dbReference>
<dbReference type="GO" id="GO:0003899">
    <property type="term" value="F:DNA-directed RNA polymerase activity"/>
    <property type="evidence" value="ECO:0007669"/>
    <property type="project" value="UniProtKB-EC"/>
</dbReference>
<evidence type="ECO:0000256" key="3">
    <source>
        <dbReference type="ARBA" id="ARBA00022478"/>
    </source>
</evidence>
<evidence type="ECO:0000256" key="6">
    <source>
        <dbReference type="ARBA" id="ARBA00023163"/>
    </source>
</evidence>
<evidence type="ECO:0000256" key="7">
    <source>
        <dbReference type="ARBA" id="ARBA00023314"/>
    </source>
</evidence>
<evidence type="ECO:0000256" key="4">
    <source>
        <dbReference type="ARBA" id="ARBA00022679"/>
    </source>
</evidence>
<evidence type="ECO:0000256" key="9">
    <source>
        <dbReference type="RuleBase" id="RU003805"/>
    </source>
</evidence>
<dbReference type="SUPFAM" id="SSF56672">
    <property type="entry name" value="DNA/RNA polymerases"/>
    <property type="match status" value="1"/>
</dbReference>
<dbReference type="PROSITE" id="PS00489">
    <property type="entry name" value="RNA_POL_PHAGE_2"/>
    <property type="match status" value="1"/>
</dbReference>
<evidence type="ECO:0000259" key="10">
    <source>
        <dbReference type="SMART" id="SM01311"/>
    </source>
</evidence>
<keyword evidence="7" id="KW-1195">Viral transcription</keyword>
<gene>
    <name evidence="11" type="ORF">phiAp1_34</name>
</gene>
<accession>A0A1L7DS98</accession>
<dbReference type="Pfam" id="PF00940">
    <property type="entry name" value="RNA_pol"/>
    <property type="match status" value="1"/>
</dbReference>
<comment type="similarity">
    <text evidence="1 9">Belongs to the phage and mitochondrial RNA polymerase family.</text>
</comment>
<dbReference type="Gene3D" id="1.10.150.20">
    <property type="entry name" value="5' to 3' exonuclease, C-terminal subdomain"/>
    <property type="match status" value="1"/>
</dbReference>
<reference evidence="12" key="1">
    <citation type="submission" date="2016-11" db="EMBL/GenBank/DDBJ databases">
        <authorList>
            <person name="Xavier A.S."/>
            <person name="Silva F.P."/>
            <person name="Vidigal P.M.P."/>
            <person name="Lima T.T.M."/>
            <person name="Souza F.O."/>
            <person name="Alfenas-Zerbini P."/>
        </authorList>
    </citation>
    <scope>NUCLEOTIDE SEQUENCE [LARGE SCALE GENOMIC DNA]</scope>
</reference>
<dbReference type="GO" id="GO:0000428">
    <property type="term" value="C:DNA-directed RNA polymerase complex"/>
    <property type="evidence" value="ECO:0007669"/>
    <property type="project" value="UniProtKB-KW"/>
</dbReference>
<evidence type="ECO:0000256" key="5">
    <source>
        <dbReference type="ARBA" id="ARBA00022695"/>
    </source>
</evidence>